<keyword evidence="12" id="KW-0576">Peroxisome</keyword>
<protein>
    <recommendedName>
        <fullName evidence="14">Peroxisomal ATPase PEX1</fullName>
    </recommendedName>
    <alternativeName>
        <fullName evidence="13">Peroxin-1</fullName>
    </alternativeName>
</protein>
<keyword evidence="21" id="KW-1185">Reference proteome</keyword>
<gene>
    <name evidence="20" type="ORF">CONCODRAFT_16279</name>
</gene>
<dbReference type="InterPro" id="IPR003960">
    <property type="entry name" value="ATPase_AAA_CS"/>
</dbReference>
<keyword evidence="4" id="KW-0963">Cytoplasm</keyword>
<evidence type="ECO:0000256" key="14">
    <source>
        <dbReference type="ARBA" id="ARBA00034532"/>
    </source>
</evidence>
<dbReference type="InterPro" id="IPR041569">
    <property type="entry name" value="AAA_lid_3"/>
</dbReference>
<dbReference type="FunFam" id="3.40.50.300:FF:000149">
    <property type="entry name" value="Nuclear valosin-containing protein-like"/>
    <property type="match status" value="1"/>
</dbReference>
<feature type="region of interest" description="Disordered" evidence="18">
    <location>
        <begin position="1045"/>
        <end position="1099"/>
    </location>
</feature>
<sequence>MSNTVVIQLLNAPELNNYINLPSNLANALLDSKKKIHQLAFQLSWGKDNKAFVGWSGHASRVSSSLSNGRKSGNDSVVQLDAQFGMSLGLEDGLEVTLNLVKNPPLAKSVELKPCSEDDWEMVELNAQFLEDHLLSQIKVLFQNQTISLNLEAKTKVRLTVVNIDPKTKNCCLISNESEVFVQPRERKVVNDLETKRDEVNLIPPTVLRSISSGLFKDQLSSWISEVPDNVAFINPRSVYSVNQLAELDFDYSKLITLGKLTLMGRLSEVQSSIENAKKVNNSNSGNQKNSGPNDNSKPPFHCPNSGVVTIVWTNIVPAQHVVIKDTLLSTLGGDLYSLFQLSSPISAHMELKSLTVRPIFIGTPDQTQLTQNNSGQTWISELVSNWIQDNLAKLKALNLLQLNLNHGMVISLTSPSSSVMKQSITYVYLDFSILDHFIKGNFDPPYTSIDRLSFKNISIQEGPPLFTNELPIHPPTLINSISTSLAPLGAVDTVINNSISCLKVGLSGEFIKQKLKVWPHASMLLCGGKGSGKTSVAQTILKSLATDPQVLAYPITLSCETLVNDRVSKIQEKFSELVLKAAFNQPSIIFLDNLDSLIPIEMEHMDSFRYRQLAEVFIDIFKRSLAKYPRISVLATGSQSQSIHPLLLSSHIFTHTFHITPPGKPERETIINTLLSNSTVSALKNSVAHLDLSWIAGQTEGYLPTDLKSLIERALHQAAIRTIQTSKKSQLEVNQEDFRLAQEGFIPVALRGIKLQTSGVAWGDIGGLKETKAVLRETLEWPIKYSVIFKTCPLRLRSGLLLYGYPGCGKTMLASAVAKECGLNFISVKGPELLSKYIGASEKSTRDLFERASAAKPCVLFFDEFEAIAPRRGHDSTGVTDRVVNQLLTQMDGAEGLEGVYVLAATSRPDLIDPALLRPGRLDKSLICDLPSHEDRVDILKAHAAHFHLNDDVDLNWVAEECEDFTGADLQAILYNAHLHAIHQNIDSKMEELNESETKSSGAQENVKVDFSIFNSDATKNSIVPLTMSKAERDSVERRLNKIKLNKAQSGNSSSQKLNNGGSTQDQKSKPKENPKIYITKSDIEHSLKETHSSLPKSEINRLTLIYDQFKHGKSDPSKVGKRSTLG</sequence>
<proteinExistence type="inferred from homology"/>
<keyword evidence="5" id="KW-0962">Peroxisome biogenesis</keyword>
<dbReference type="Gene3D" id="3.40.50.300">
    <property type="entry name" value="P-loop containing nucleotide triphosphate hydrolases"/>
    <property type="match status" value="2"/>
</dbReference>
<comment type="subunit">
    <text evidence="17">Interacts with PEX6; forming the PEX1-PEX6 AAA ATPase complex, which is composed of a heterohexamer formed by a trimer of PEX1-PEX6 dimers.</text>
</comment>
<dbReference type="Gene3D" id="2.40.40.20">
    <property type="match status" value="1"/>
</dbReference>
<evidence type="ECO:0000313" key="20">
    <source>
        <dbReference type="EMBL" id="KXN72270.1"/>
    </source>
</evidence>
<name>A0A137PB76_CONC2</name>
<evidence type="ECO:0000256" key="18">
    <source>
        <dbReference type="SAM" id="MobiDB-lite"/>
    </source>
</evidence>
<dbReference type="Gene3D" id="3.10.330.10">
    <property type="match status" value="1"/>
</dbReference>
<feature type="compositionally biased region" description="Basic and acidic residues" evidence="18">
    <location>
        <begin position="1083"/>
        <end position="1093"/>
    </location>
</feature>
<evidence type="ECO:0000256" key="13">
    <source>
        <dbReference type="ARBA" id="ARBA00032509"/>
    </source>
</evidence>
<keyword evidence="3" id="KW-0813">Transport</keyword>
<evidence type="ECO:0000256" key="9">
    <source>
        <dbReference type="ARBA" id="ARBA00022840"/>
    </source>
</evidence>
<dbReference type="Pfam" id="PF17862">
    <property type="entry name" value="AAA_lid_3"/>
    <property type="match status" value="1"/>
</dbReference>
<feature type="compositionally biased region" description="Low complexity" evidence="18">
    <location>
        <begin position="279"/>
        <end position="294"/>
    </location>
</feature>
<reference evidence="20 21" key="1">
    <citation type="journal article" date="2015" name="Genome Biol. Evol.">
        <title>Phylogenomic analyses indicate that early fungi evolved digesting cell walls of algal ancestors of land plants.</title>
        <authorList>
            <person name="Chang Y."/>
            <person name="Wang S."/>
            <person name="Sekimoto S."/>
            <person name="Aerts A.L."/>
            <person name="Choi C."/>
            <person name="Clum A."/>
            <person name="LaButti K.M."/>
            <person name="Lindquist E.A."/>
            <person name="Yee Ngan C."/>
            <person name="Ohm R.A."/>
            <person name="Salamov A.A."/>
            <person name="Grigoriev I.V."/>
            <person name="Spatafora J.W."/>
            <person name="Berbee M.L."/>
        </authorList>
    </citation>
    <scope>NUCLEOTIDE SEQUENCE [LARGE SCALE GENOMIC DNA]</scope>
    <source>
        <strain evidence="20 21">NRRL 28638</strain>
    </source>
</reference>
<dbReference type="InterPro" id="IPR027417">
    <property type="entry name" value="P-loop_NTPase"/>
</dbReference>
<comment type="similarity">
    <text evidence="2">Belongs to the AAA ATPase family.</text>
</comment>
<dbReference type="PANTHER" id="PTHR23077:SF12">
    <property type="entry name" value="PEROXISOMAL ATPASE PEX1"/>
    <property type="match status" value="1"/>
</dbReference>
<evidence type="ECO:0000256" key="3">
    <source>
        <dbReference type="ARBA" id="ARBA00022448"/>
    </source>
</evidence>
<keyword evidence="11" id="KW-0472">Membrane</keyword>
<dbReference type="InterPro" id="IPR003959">
    <property type="entry name" value="ATPase_AAA_core"/>
</dbReference>
<keyword evidence="6" id="KW-0677">Repeat</keyword>
<accession>A0A137PB76</accession>
<evidence type="ECO:0000256" key="12">
    <source>
        <dbReference type="ARBA" id="ARBA00023140"/>
    </source>
</evidence>
<organism evidence="20 21">
    <name type="scientific">Conidiobolus coronatus (strain ATCC 28846 / CBS 209.66 / NRRL 28638)</name>
    <name type="common">Delacroixia coronata</name>
    <dbReference type="NCBI Taxonomy" id="796925"/>
    <lineage>
        <taxon>Eukaryota</taxon>
        <taxon>Fungi</taxon>
        <taxon>Fungi incertae sedis</taxon>
        <taxon>Zoopagomycota</taxon>
        <taxon>Entomophthoromycotina</taxon>
        <taxon>Entomophthoromycetes</taxon>
        <taxon>Entomophthorales</taxon>
        <taxon>Ancylistaceae</taxon>
        <taxon>Conidiobolus</taxon>
    </lineage>
</organism>
<feature type="compositionally biased region" description="Polar residues" evidence="18">
    <location>
        <begin position="1048"/>
        <end position="1067"/>
    </location>
</feature>
<dbReference type="STRING" id="796925.A0A137PB76"/>
<feature type="domain" description="AAA+ ATPase" evidence="19">
    <location>
        <begin position="797"/>
        <end position="933"/>
    </location>
</feature>
<keyword evidence="8" id="KW-0378">Hydrolase</keyword>
<evidence type="ECO:0000259" key="19">
    <source>
        <dbReference type="SMART" id="SM00382"/>
    </source>
</evidence>
<evidence type="ECO:0000256" key="5">
    <source>
        <dbReference type="ARBA" id="ARBA00022593"/>
    </source>
</evidence>
<keyword evidence="7" id="KW-0547">Nucleotide-binding</keyword>
<evidence type="ECO:0000256" key="10">
    <source>
        <dbReference type="ARBA" id="ARBA00022927"/>
    </source>
</evidence>
<dbReference type="GO" id="GO:0005778">
    <property type="term" value="C:peroxisomal membrane"/>
    <property type="evidence" value="ECO:0007669"/>
    <property type="project" value="UniProtKB-SubCell"/>
</dbReference>
<evidence type="ECO:0000256" key="16">
    <source>
        <dbReference type="ARBA" id="ARBA00048778"/>
    </source>
</evidence>
<comment type="subcellular location">
    <subcellularLocation>
        <location evidence="1">Cytoplasm</location>
        <location evidence="1">Cytosol</location>
    </subcellularLocation>
    <subcellularLocation>
        <location evidence="15">Peroxisome membrane</location>
    </subcellularLocation>
</comment>
<dbReference type="OMA" id="LSASWCA"/>
<evidence type="ECO:0000256" key="8">
    <source>
        <dbReference type="ARBA" id="ARBA00022801"/>
    </source>
</evidence>
<keyword evidence="9" id="KW-0067">ATP-binding</keyword>
<dbReference type="GO" id="GO:0016558">
    <property type="term" value="P:protein import into peroxisome matrix"/>
    <property type="evidence" value="ECO:0007669"/>
    <property type="project" value="TreeGrafter"/>
</dbReference>
<dbReference type="Pfam" id="PF00004">
    <property type="entry name" value="AAA"/>
    <property type="match status" value="2"/>
</dbReference>
<evidence type="ECO:0000256" key="4">
    <source>
        <dbReference type="ARBA" id="ARBA00022490"/>
    </source>
</evidence>
<dbReference type="EMBL" id="KQ964456">
    <property type="protein sequence ID" value="KXN72270.1"/>
    <property type="molecule type" value="Genomic_DNA"/>
</dbReference>
<evidence type="ECO:0000256" key="6">
    <source>
        <dbReference type="ARBA" id="ARBA00022737"/>
    </source>
</evidence>
<evidence type="ECO:0000313" key="21">
    <source>
        <dbReference type="Proteomes" id="UP000070444"/>
    </source>
</evidence>
<dbReference type="PANTHER" id="PTHR23077">
    <property type="entry name" value="AAA-FAMILY ATPASE"/>
    <property type="match status" value="1"/>
</dbReference>
<dbReference type="GO" id="GO:0005524">
    <property type="term" value="F:ATP binding"/>
    <property type="evidence" value="ECO:0007669"/>
    <property type="project" value="UniProtKB-KW"/>
</dbReference>
<dbReference type="PROSITE" id="PS00674">
    <property type="entry name" value="AAA"/>
    <property type="match status" value="1"/>
</dbReference>
<evidence type="ECO:0000256" key="1">
    <source>
        <dbReference type="ARBA" id="ARBA00004514"/>
    </source>
</evidence>
<dbReference type="SUPFAM" id="SSF54585">
    <property type="entry name" value="Cdc48 domain 2-like"/>
    <property type="match status" value="1"/>
</dbReference>
<dbReference type="Pfam" id="PF09262">
    <property type="entry name" value="PEX-1N"/>
    <property type="match status" value="1"/>
</dbReference>
<evidence type="ECO:0000256" key="2">
    <source>
        <dbReference type="ARBA" id="ARBA00006914"/>
    </source>
</evidence>
<dbReference type="GO" id="GO:0016887">
    <property type="term" value="F:ATP hydrolysis activity"/>
    <property type="evidence" value="ECO:0007669"/>
    <property type="project" value="InterPro"/>
</dbReference>
<dbReference type="SUPFAM" id="SSF52540">
    <property type="entry name" value="P-loop containing nucleoside triphosphate hydrolases"/>
    <property type="match status" value="2"/>
</dbReference>
<dbReference type="InterPro" id="IPR050168">
    <property type="entry name" value="AAA_ATPase_domain"/>
</dbReference>
<feature type="domain" description="AAA+ ATPase" evidence="19">
    <location>
        <begin position="520"/>
        <end position="664"/>
    </location>
</feature>
<dbReference type="InterPro" id="IPR003593">
    <property type="entry name" value="AAA+_ATPase"/>
</dbReference>
<comment type="catalytic activity">
    <reaction evidence="16">
        <text>ATP + H2O = ADP + phosphate + H(+)</text>
        <dbReference type="Rhea" id="RHEA:13065"/>
        <dbReference type="ChEBI" id="CHEBI:15377"/>
        <dbReference type="ChEBI" id="CHEBI:15378"/>
        <dbReference type="ChEBI" id="CHEBI:30616"/>
        <dbReference type="ChEBI" id="CHEBI:43474"/>
        <dbReference type="ChEBI" id="CHEBI:456216"/>
    </reaction>
    <physiologicalReaction direction="left-to-right" evidence="16">
        <dbReference type="Rhea" id="RHEA:13066"/>
    </physiologicalReaction>
</comment>
<evidence type="ECO:0000256" key="15">
    <source>
        <dbReference type="ARBA" id="ARBA00046271"/>
    </source>
</evidence>
<evidence type="ECO:0000256" key="17">
    <source>
        <dbReference type="ARBA" id="ARBA00064205"/>
    </source>
</evidence>
<feature type="region of interest" description="Disordered" evidence="18">
    <location>
        <begin position="277"/>
        <end position="300"/>
    </location>
</feature>
<dbReference type="InterPro" id="IPR009010">
    <property type="entry name" value="Asp_de-COase-like_dom_sf"/>
</dbReference>
<dbReference type="Proteomes" id="UP000070444">
    <property type="component" value="Unassembled WGS sequence"/>
</dbReference>
<dbReference type="InterPro" id="IPR015342">
    <property type="entry name" value="PEX1-N_C-lobe"/>
</dbReference>
<keyword evidence="10" id="KW-0653">Protein transport</keyword>
<dbReference type="FunFam" id="1.10.8.60:FF:000105">
    <property type="entry name" value="PeRoXisome assembly factor"/>
    <property type="match status" value="1"/>
</dbReference>
<dbReference type="Gene3D" id="1.10.8.60">
    <property type="match status" value="2"/>
</dbReference>
<dbReference type="SMART" id="SM00382">
    <property type="entry name" value="AAA"/>
    <property type="match status" value="2"/>
</dbReference>
<dbReference type="AlphaFoldDB" id="A0A137PB76"/>
<dbReference type="CDD" id="cd19526">
    <property type="entry name" value="RecA-like_PEX1_r2"/>
    <property type="match status" value="1"/>
</dbReference>
<dbReference type="SUPFAM" id="SSF50692">
    <property type="entry name" value="ADC-like"/>
    <property type="match status" value="1"/>
</dbReference>
<dbReference type="InterPro" id="IPR029067">
    <property type="entry name" value="CDC48_domain_2-like_sf"/>
</dbReference>
<dbReference type="CDD" id="cd00009">
    <property type="entry name" value="AAA"/>
    <property type="match status" value="1"/>
</dbReference>
<dbReference type="OrthoDB" id="2187at2759"/>
<evidence type="ECO:0000256" key="11">
    <source>
        <dbReference type="ARBA" id="ARBA00023136"/>
    </source>
</evidence>
<evidence type="ECO:0000256" key="7">
    <source>
        <dbReference type="ARBA" id="ARBA00022741"/>
    </source>
</evidence>
<dbReference type="GO" id="GO:0005829">
    <property type="term" value="C:cytosol"/>
    <property type="evidence" value="ECO:0007669"/>
    <property type="project" value="UniProtKB-SubCell"/>
</dbReference>